<sequence length="111" mass="12513">MFCLKDGRVRYNEKQMRFLSVVLKLIVPLFVVIAFPDFGQALEPVLSELRNVSTSAARFLCPVSDVVMTRQKAKQGRQLALGSPVKCNACISSEARYSRDHRACKIMHIVI</sequence>
<keyword evidence="1" id="KW-0472">Membrane</keyword>
<proteinExistence type="predicted"/>
<keyword evidence="1" id="KW-1133">Transmembrane helix</keyword>
<dbReference type="AlphaFoldDB" id="A0A2V3IEV1"/>
<evidence type="ECO:0000313" key="3">
    <source>
        <dbReference type="Proteomes" id="UP000247409"/>
    </source>
</evidence>
<evidence type="ECO:0000256" key="1">
    <source>
        <dbReference type="SAM" id="Phobius"/>
    </source>
</evidence>
<comment type="caution">
    <text evidence="2">The sequence shown here is derived from an EMBL/GenBank/DDBJ whole genome shotgun (WGS) entry which is preliminary data.</text>
</comment>
<name>A0A2V3IEV1_9FLOR</name>
<evidence type="ECO:0000313" key="2">
    <source>
        <dbReference type="EMBL" id="PXF40597.1"/>
    </source>
</evidence>
<keyword evidence="1" id="KW-0812">Transmembrane</keyword>
<accession>A0A2V3IEV1</accession>
<gene>
    <name evidence="2" type="ORF">BWQ96_09701</name>
</gene>
<keyword evidence="3" id="KW-1185">Reference proteome</keyword>
<organism evidence="2 3">
    <name type="scientific">Gracilariopsis chorda</name>
    <dbReference type="NCBI Taxonomy" id="448386"/>
    <lineage>
        <taxon>Eukaryota</taxon>
        <taxon>Rhodophyta</taxon>
        <taxon>Florideophyceae</taxon>
        <taxon>Rhodymeniophycidae</taxon>
        <taxon>Gracilariales</taxon>
        <taxon>Gracilariaceae</taxon>
        <taxon>Gracilariopsis</taxon>
    </lineage>
</organism>
<dbReference type="EMBL" id="NBIV01000280">
    <property type="protein sequence ID" value="PXF40597.1"/>
    <property type="molecule type" value="Genomic_DNA"/>
</dbReference>
<protein>
    <submittedName>
        <fullName evidence="2">Uncharacterized protein</fullName>
    </submittedName>
</protein>
<feature type="transmembrane region" description="Helical" evidence="1">
    <location>
        <begin position="21"/>
        <end position="39"/>
    </location>
</feature>
<reference evidence="2 3" key="1">
    <citation type="journal article" date="2018" name="Mol. Biol. Evol.">
        <title>Analysis of the draft genome of the red seaweed Gracilariopsis chorda provides insights into genome size evolution in Rhodophyta.</title>
        <authorList>
            <person name="Lee J."/>
            <person name="Yang E.C."/>
            <person name="Graf L."/>
            <person name="Yang J.H."/>
            <person name="Qiu H."/>
            <person name="Zel Zion U."/>
            <person name="Chan C.X."/>
            <person name="Stephens T.G."/>
            <person name="Weber A.P.M."/>
            <person name="Boo G.H."/>
            <person name="Boo S.M."/>
            <person name="Kim K.M."/>
            <person name="Shin Y."/>
            <person name="Jung M."/>
            <person name="Lee S.J."/>
            <person name="Yim H.S."/>
            <person name="Lee J.H."/>
            <person name="Bhattacharya D."/>
            <person name="Yoon H.S."/>
        </authorList>
    </citation>
    <scope>NUCLEOTIDE SEQUENCE [LARGE SCALE GENOMIC DNA]</scope>
    <source>
        <strain evidence="2 3">SKKU-2015</strain>
        <tissue evidence="2">Whole body</tissue>
    </source>
</reference>
<dbReference type="Proteomes" id="UP000247409">
    <property type="component" value="Unassembled WGS sequence"/>
</dbReference>